<dbReference type="GO" id="GO:0035556">
    <property type="term" value="P:intracellular signal transduction"/>
    <property type="evidence" value="ECO:0007669"/>
    <property type="project" value="InterPro"/>
</dbReference>
<protein>
    <submittedName>
        <fullName evidence="4">Adenylate/guanylate cyclase family protein</fullName>
    </submittedName>
</protein>
<dbReference type="SMART" id="SM00044">
    <property type="entry name" value="CYCc"/>
    <property type="match status" value="1"/>
</dbReference>
<dbReference type="SUPFAM" id="SSF52540">
    <property type="entry name" value="P-loop containing nucleoside triphosphate hydrolases"/>
    <property type="match status" value="1"/>
</dbReference>
<dbReference type="KEGG" id="mcb:Mycch_2939"/>
<dbReference type="GO" id="GO:0005737">
    <property type="term" value="C:cytoplasm"/>
    <property type="evidence" value="ECO:0007669"/>
    <property type="project" value="TreeGrafter"/>
</dbReference>
<proteinExistence type="predicted"/>
<dbReference type="HOGENOM" id="CLU_004435_3_1_11"/>
<evidence type="ECO:0000256" key="1">
    <source>
        <dbReference type="ARBA" id="ARBA00022741"/>
    </source>
</evidence>
<dbReference type="PROSITE" id="PS50125">
    <property type="entry name" value="GUANYLATE_CYCLASE_2"/>
    <property type="match status" value="1"/>
</dbReference>
<dbReference type="PANTHER" id="PTHR16305">
    <property type="entry name" value="TESTICULAR SOLUBLE ADENYLYL CYCLASE"/>
    <property type="match status" value="1"/>
</dbReference>
<dbReference type="Pfam" id="PF13191">
    <property type="entry name" value="AAA_16"/>
    <property type="match status" value="1"/>
</dbReference>
<dbReference type="EMBL" id="CP003053">
    <property type="protein sequence ID" value="AFM17697.1"/>
    <property type="molecule type" value="Genomic_DNA"/>
</dbReference>
<dbReference type="PATRIC" id="fig|710421.3.peg.2929"/>
<dbReference type="InterPro" id="IPR001054">
    <property type="entry name" value="A/G_cyclase"/>
</dbReference>
<feature type="domain" description="Guanylate cyclase" evidence="3">
    <location>
        <begin position="63"/>
        <end position="189"/>
    </location>
</feature>
<dbReference type="Proteomes" id="UP000006057">
    <property type="component" value="Chromosome"/>
</dbReference>
<dbReference type="GO" id="GO:0005524">
    <property type="term" value="F:ATP binding"/>
    <property type="evidence" value="ECO:0007669"/>
    <property type="project" value="UniProtKB-KW"/>
</dbReference>
<reference evidence="4 5" key="1">
    <citation type="submission" date="2012-06" db="EMBL/GenBank/DDBJ databases">
        <title>Complete sequence of chromosome of Mycobacterium chubuense NBB4.</title>
        <authorList>
            <consortium name="US DOE Joint Genome Institute"/>
            <person name="Lucas S."/>
            <person name="Han J."/>
            <person name="Lapidus A."/>
            <person name="Cheng J.-F."/>
            <person name="Goodwin L."/>
            <person name="Pitluck S."/>
            <person name="Peters L."/>
            <person name="Mikhailova N."/>
            <person name="Teshima H."/>
            <person name="Detter J.C."/>
            <person name="Han C."/>
            <person name="Tapia R."/>
            <person name="Land M."/>
            <person name="Hauser L."/>
            <person name="Kyrpides N."/>
            <person name="Ivanova N."/>
            <person name="Pagani I."/>
            <person name="Mattes T."/>
            <person name="Holmes A."/>
            <person name="Rutledge P."/>
            <person name="Paulsen I."/>
            <person name="Coleman N."/>
            <person name="Woyke T."/>
        </authorList>
    </citation>
    <scope>NUCLEOTIDE SEQUENCE [LARGE SCALE GENOMIC DNA]</scope>
    <source>
        <strain evidence="4 5">NBB4</strain>
    </source>
</reference>
<dbReference type="PANTHER" id="PTHR16305:SF28">
    <property type="entry name" value="GUANYLATE CYCLASE DOMAIN-CONTAINING PROTEIN"/>
    <property type="match status" value="1"/>
</dbReference>
<dbReference type="InterPro" id="IPR027417">
    <property type="entry name" value="P-loop_NTPase"/>
</dbReference>
<dbReference type="eggNOG" id="COG2114">
    <property type="taxonomic scope" value="Bacteria"/>
</dbReference>
<gene>
    <name evidence="4" type="ordered locus">Mycch_2939</name>
</gene>
<dbReference type="SUPFAM" id="SSF55073">
    <property type="entry name" value="Nucleotide cyclase"/>
    <property type="match status" value="1"/>
</dbReference>
<evidence type="ECO:0000259" key="3">
    <source>
        <dbReference type="PROSITE" id="PS50125"/>
    </source>
</evidence>
<dbReference type="GO" id="GO:0009190">
    <property type="term" value="P:cyclic nucleotide biosynthetic process"/>
    <property type="evidence" value="ECO:0007669"/>
    <property type="project" value="InterPro"/>
</dbReference>
<dbReference type="AlphaFoldDB" id="I4BK90"/>
<dbReference type="Gene3D" id="3.40.50.300">
    <property type="entry name" value="P-loop containing nucleotide triphosphate hydrolases"/>
    <property type="match status" value="1"/>
</dbReference>
<name>I4BK90_MYCCN</name>
<organism evidence="4 5">
    <name type="scientific">Mycolicibacterium chubuense (strain NBB4)</name>
    <name type="common">Mycobacterium chubuense</name>
    <dbReference type="NCBI Taxonomy" id="710421"/>
    <lineage>
        <taxon>Bacteria</taxon>
        <taxon>Bacillati</taxon>
        <taxon>Actinomycetota</taxon>
        <taxon>Actinomycetes</taxon>
        <taxon>Mycobacteriales</taxon>
        <taxon>Mycobacteriaceae</taxon>
        <taxon>Mycolicibacterium</taxon>
    </lineage>
</organism>
<keyword evidence="2" id="KW-0067">ATP-binding</keyword>
<evidence type="ECO:0000256" key="2">
    <source>
        <dbReference type="ARBA" id="ARBA00022840"/>
    </source>
</evidence>
<dbReference type="RefSeq" id="WP_014816174.1">
    <property type="nucleotide sequence ID" value="NC_018027.1"/>
</dbReference>
<evidence type="ECO:0000313" key="4">
    <source>
        <dbReference type="EMBL" id="AFM17697.1"/>
    </source>
</evidence>
<dbReference type="InterPro" id="IPR029787">
    <property type="entry name" value="Nucleotide_cyclase"/>
</dbReference>
<sequence length="1065" mass="115290">MGDGDQVASVDQLLDRAVAAINRGDQATAATLAGQVLAVDRGNPEAEDLLTPPPSGGEIRRLTILFVDLVDSTVMSTTLEPETCRTIVGRYHDLVHAVVERYAGHICSTKGDGLLAVFGHPEAHEDDAHRAVLAALEINREVTRLSEQAKRRFGVGIAARVGVHRGLVYLDIERDDIFGMAANVAQRVSTLAPSGAVVVSDAVVPLLGEVFELQERPPVSVKGVATPIAHHLVLGERADAARVGAGRGPLVGRERELTRLENSWRRAQEGTLRLPGVVFRGEPGIGKSRLAAAAVERVEASGAVVLELIGSPLHTDAGLYPVRTLLERRCGIDRTAGPAERLRLVRAEAAAQGLNPLRMVSLLAPVLGIPADAGYAPVRAEGRRLYDLITTAVEEYLLACFGRGAGLVIAEDVQWFDPSTLEVLGRLLEAGEGRLLVVITGQEGTWLPPGWPVKVFDLEPLTDEEIDTLITALNPRLSPQDRAAVRDRGDGIPFYIEQILQSVGDQRGRTEVPDALYEPLLARLHASANAVPVVEAAAVIGRRFDRGLLCAICTQSRDEIDDVLDQLEDALVIEPTGTDSWRFRGNLLHEVACELAPASVRKMLHSKAADALVRGSVGGDPDWRLVAGHYEQGERFDDAISAYRQASAAARRRGALAEARTYLTLAIAQLEHIAPGPGRDRREIGLRLERGLLAAAIEGNQNPTAVDDLERCLQLGGTDLHDDELVATMVALMVYYFTRADLNRVVRVLESLRTGFKQGKQWLGPVIEASFGVLEWFRGEFDASAVHLGHGTPELLSTTQLEIMWYQPNDPITTARLHLAMARFVHGDMKGAEEQLAQEARRLGELGFPQGRFSAAFADFVEIWMRIEAGQLHRAGVLAADLIDQAEQHGFDAWRLWGHVQLAAVNAAAAMDGHDTAELSAHIAGMTKLVDVLGRAGLNAYLTFFDGVLGRLLTAAGQLDRARDRFGTALARAEESGMHFYDAELLRLRAATHASPAAGQEDVSAALELARRQGATLFELRAALDDFDRRGEPARASVLGAVSRFPADSLCPEVRRAEAIVHCVE</sequence>
<keyword evidence="5" id="KW-1185">Reference proteome</keyword>
<dbReference type="eggNOG" id="COG3899">
    <property type="taxonomic scope" value="Bacteria"/>
</dbReference>
<dbReference type="InterPro" id="IPR041664">
    <property type="entry name" value="AAA_16"/>
</dbReference>
<dbReference type="Gene3D" id="3.30.70.1230">
    <property type="entry name" value="Nucleotide cyclase"/>
    <property type="match status" value="1"/>
</dbReference>
<evidence type="ECO:0000313" key="5">
    <source>
        <dbReference type="Proteomes" id="UP000006057"/>
    </source>
</evidence>
<dbReference type="GO" id="GO:0004016">
    <property type="term" value="F:adenylate cyclase activity"/>
    <property type="evidence" value="ECO:0007669"/>
    <property type="project" value="TreeGrafter"/>
</dbReference>
<dbReference type="STRING" id="710421.Mycch_2939"/>
<dbReference type="CDD" id="cd07302">
    <property type="entry name" value="CHD"/>
    <property type="match status" value="1"/>
</dbReference>
<dbReference type="Pfam" id="PF00211">
    <property type="entry name" value="Guanylate_cyc"/>
    <property type="match status" value="1"/>
</dbReference>
<accession>I4BK90</accession>
<keyword evidence="1" id="KW-0547">Nucleotide-binding</keyword>